<protein>
    <submittedName>
        <fullName evidence="1">Uncharacterized protein</fullName>
    </submittedName>
</protein>
<reference evidence="1" key="2">
    <citation type="journal article" date="2021" name="Genome Biol. Evol.">
        <title>Developing a high-quality reference genome for a parasitic bivalve with doubly uniparental inheritance (Bivalvia: Unionida).</title>
        <authorList>
            <person name="Smith C.H."/>
        </authorList>
    </citation>
    <scope>NUCLEOTIDE SEQUENCE</scope>
    <source>
        <strain evidence="1">CHS0354</strain>
        <tissue evidence="1">Mantle</tissue>
    </source>
</reference>
<reference evidence="1" key="1">
    <citation type="journal article" date="2021" name="Genome Biol. Evol.">
        <title>A High-Quality Reference Genome for a Parasitic Bivalve with Doubly Uniparental Inheritance (Bivalvia: Unionida).</title>
        <authorList>
            <person name="Smith C.H."/>
        </authorList>
    </citation>
    <scope>NUCLEOTIDE SEQUENCE</scope>
    <source>
        <strain evidence="1">CHS0354</strain>
    </source>
</reference>
<comment type="caution">
    <text evidence="1">The sequence shown here is derived from an EMBL/GenBank/DDBJ whole genome shotgun (WGS) entry which is preliminary data.</text>
</comment>
<evidence type="ECO:0000313" key="1">
    <source>
        <dbReference type="EMBL" id="KAK3593881.1"/>
    </source>
</evidence>
<reference evidence="1" key="3">
    <citation type="submission" date="2023-05" db="EMBL/GenBank/DDBJ databases">
        <authorList>
            <person name="Smith C.H."/>
        </authorList>
    </citation>
    <scope>NUCLEOTIDE SEQUENCE</scope>
    <source>
        <strain evidence="1">CHS0354</strain>
        <tissue evidence="1">Mantle</tissue>
    </source>
</reference>
<evidence type="ECO:0000313" key="2">
    <source>
        <dbReference type="Proteomes" id="UP001195483"/>
    </source>
</evidence>
<accession>A0AAE0VXM6</accession>
<name>A0AAE0VXM6_9BIVA</name>
<proteinExistence type="predicted"/>
<organism evidence="1 2">
    <name type="scientific">Potamilus streckersoni</name>
    <dbReference type="NCBI Taxonomy" id="2493646"/>
    <lineage>
        <taxon>Eukaryota</taxon>
        <taxon>Metazoa</taxon>
        <taxon>Spiralia</taxon>
        <taxon>Lophotrochozoa</taxon>
        <taxon>Mollusca</taxon>
        <taxon>Bivalvia</taxon>
        <taxon>Autobranchia</taxon>
        <taxon>Heteroconchia</taxon>
        <taxon>Palaeoheterodonta</taxon>
        <taxon>Unionida</taxon>
        <taxon>Unionoidea</taxon>
        <taxon>Unionidae</taxon>
        <taxon>Ambleminae</taxon>
        <taxon>Lampsilini</taxon>
        <taxon>Potamilus</taxon>
    </lineage>
</organism>
<dbReference type="Proteomes" id="UP001195483">
    <property type="component" value="Unassembled WGS sequence"/>
</dbReference>
<dbReference type="AlphaFoldDB" id="A0AAE0VXM6"/>
<dbReference type="EMBL" id="JAEAOA010000708">
    <property type="protein sequence ID" value="KAK3593881.1"/>
    <property type="molecule type" value="Genomic_DNA"/>
</dbReference>
<sequence>MEVVPSTNIVFSMEEEEELPDFKIGKTIKNMKSPEKISSRKQARSPSLGFKIYRGAFAHDPSDGYTCIRQR</sequence>
<gene>
    <name evidence="1" type="ORF">CHS0354_011485</name>
</gene>
<keyword evidence="2" id="KW-1185">Reference proteome</keyword>